<feature type="compositionally biased region" description="Acidic residues" evidence="3">
    <location>
        <begin position="686"/>
        <end position="695"/>
    </location>
</feature>
<evidence type="ECO:0000256" key="1">
    <source>
        <dbReference type="ARBA" id="ARBA00023125"/>
    </source>
</evidence>
<dbReference type="Gene3D" id="1.10.30.10">
    <property type="entry name" value="High mobility group box domain"/>
    <property type="match status" value="1"/>
</dbReference>
<feature type="region of interest" description="Disordered" evidence="3">
    <location>
        <begin position="876"/>
        <end position="919"/>
    </location>
</feature>
<sequence>MLALRFQQKPIVPPSYAPSAVPNAVKDTLIDSCIFELEQGRKYLIDSMGEMLLLCNSSSSRSRSSSPVPSSQASKPLSLEYIADRLDVDDPLYSFVCRTQAKPGLREDAGMLQGFITATTFTNWQSDFRFDSSHESAFMNPPKNDNSVDDGELSRGMQASTKLGDPFNEGIVYPHVAEISLLGGLKCGKQLVALMIDKLEAQRRWEYEYVCLQATENSVGFYERMGFKRIGCIVRDAPAPKEGTSPIVSSINIEYRTEVENETPTTIAQKFNCAVWDILYLNKPLLPTLDKSSKLMASTKIFVPNKPAMDSDAAKDCNSQIKWHSAADDQTPQQIAQIYGVDVEDIVKANAVKFKGLMHWSKLEEGTKLQVSHFDEIPWRQYTHWTFPDDGEEAGNSYMMARKLNRRRNGQKESSDELVATTIRNLKCRRIKVPKHWIPQEDPKEMGVMLGVQKDLKKAALLAPPPPKPPADAPPKPKNPPSAYLLYSIDSRNKMKDLPEFEGKSVVEFSKVIGAQWKALPPEEVEKWTKLAADAKAAYKEEYAAWKEKISKMGLKEEQFKVKSAKKRKAERAAGKIAPCAKGSNLFNKVVCRKGGWEGRSGGVWGSDPIKYWYVLTYLPDLQWCHLAPLREAGVFPADKYKGALAGKTKYMLYSETEGKEVDVSASEVEVVRSKAVRNVPDADAEEWDVYEEGDGPWPRAGSTPTKKAKKAEKEEGGGGSGAPPPKKVRKFYYVPEPEVPDELLVEVNLSEDVRALIKYLVELNTNKAGGAQLFRVDLARLEQMQPALATSLLKVKKYFKSNSPNPSKEILTDILVKGKCLPPPEAAPVEISADGGPGVVGVGVEAAVVEEIDTTSGSPPVDSMVVDNLNVVNVPSNEVNNNEPTTLTHINKPVPGTPKSKSPSPRKSPRKCSPSAQQ</sequence>
<evidence type="ECO:0000256" key="2">
    <source>
        <dbReference type="PROSITE-ProRule" id="PRU00267"/>
    </source>
</evidence>
<feature type="domain" description="HMG box" evidence="4">
    <location>
        <begin position="477"/>
        <end position="547"/>
    </location>
</feature>
<keyword evidence="1 2" id="KW-0238">DNA-binding</keyword>
<dbReference type="GO" id="GO:0003677">
    <property type="term" value="F:DNA binding"/>
    <property type="evidence" value="ECO:0007669"/>
    <property type="project" value="UniProtKB-UniRule"/>
</dbReference>
<feature type="compositionally biased region" description="Pro residues" evidence="3">
    <location>
        <begin position="463"/>
        <end position="480"/>
    </location>
</feature>
<dbReference type="InterPro" id="IPR018392">
    <property type="entry name" value="LysM"/>
</dbReference>
<protein>
    <recommendedName>
        <fullName evidence="8">HMG box domain-containing protein</fullName>
    </recommendedName>
</protein>
<evidence type="ECO:0000313" key="6">
    <source>
        <dbReference type="EMBL" id="GMH91963.1"/>
    </source>
</evidence>
<dbReference type="PROSITE" id="PS50118">
    <property type="entry name" value="HMG_BOX_2"/>
    <property type="match status" value="1"/>
</dbReference>
<dbReference type="PROSITE" id="PS51782">
    <property type="entry name" value="LYSM"/>
    <property type="match status" value="1"/>
</dbReference>
<evidence type="ECO:0000256" key="3">
    <source>
        <dbReference type="SAM" id="MobiDB-lite"/>
    </source>
</evidence>
<dbReference type="SUPFAM" id="SSF47095">
    <property type="entry name" value="HMG-box"/>
    <property type="match status" value="1"/>
</dbReference>
<comment type="caution">
    <text evidence="6">The sequence shown here is derived from an EMBL/GenBank/DDBJ whole genome shotgun (WGS) entry which is preliminary data.</text>
</comment>
<keyword evidence="2" id="KW-0539">Nucleus</keyword>
<dbReference type="Gene3D" id="3.40.630.30">
    <property type="match status" value="1"/>
</dbReference>
<feature type="domain" description="LysM" evidence="5">
    <location>
        <begin position="322"/>
        <end position="371"/>
    </location>
</feature>
<evidence type="ECO:0000313" key="7">
    <source>
        <dbReference type="Proteomes" id="UP001165085"/>
    </source>
</evidence>
<dbReference type="Pfam" id="PF01476">
    <property type="entry name" value="LysM"/>
    <property type="match status" value="1"/>
</dbReference>
<evidence type="ECO:0000259" key="4">
    <source>
        <dbReference type="PROSITE" id="PS50118"/>
    </source>
</evidence>
<dbReference type="PANTHER" id="PTHR48112:SF22">
    <property type="entry name" value="MITOCHONDRIAL TRANSCRIPTION FACTOR A, ISOFORM B"/>
    <property type="match status" value="1"/>
</dbReference>
<feature type="region of interest" description="Disordered" evidence="3">
    <location>
        <begin position="686"/>
        <end position="728"/>
    </location>
</feature>
<dbReference type="GO" id="GO:0005634">
    <property type="term" value="C:nucleus"/>
    <property type="evidence" value="ECO:0007669"/>
    <property type="project" value="UniProtKB-UniRule"/>
</dbReference>
<dbReference type="PANTHER" id="PTHR48112">
    <property type="entry name" value="HIGH MOBILITY GROUP PROTEIN DSP1"/>
    <property type="match status" value="1"/>
</dbReference>
<gene>
    <name evidence="6" type="ORF">TrST_g546</name>
</gene>
<dbReference type="SUPFAM" id="SSF55729">
    <property type="entry name" value="Acyl-CoA N-acyltransferases (Nat)"/>
    <property type="match status" value="1"/>
</dbReference>
<dbReference type="EMBL" id="BRXY01000393">
    <property type="protein sequence ID" value="GMH91963.1"/>
    <property type="molecule type" value="Genomic_DNA"/>
</dbReference>
<dbReference type="AlphaFoldDB" id="A0A9W7EW29"/>
<dbReference type="InterPro" id="IPR036910">
    <property type="entry name" value="HMG_box_dom_sf"/>
</dbReference>
<accession>A0A9W7EW29</accession>
<proteinExistence type="predicted"/>
<organism evidence="6 7">
    <name type="scientific">Triparma strigata</name>
    <dbReference type="NCBI Taxonomy" id="1606541"/>
    <lineage>
        <taxon>Eukaryota</taxon>
        <taxon>Sar</taxon>
        <taxon>Stramenopiles</taxon>
        <taxon>Ochrophyta</taxon>
        <taxon>Bolidophyceae</taxon>
        <taxon>Parmales</taxon>
        <taxon>Triparmaceae</taxon>
        <taxon>Triparma</taxon>
    </lineage>
</organism>
<dbReference type="Proteomes" id="UP001165085">
    <property type="component" value="Unassembled WGS sequence"/>
</dbReference>
<dbReference type="CDD" id="cd00084">
    <property type="entry name" value="HMG-box_SF"/>
    <property type="match status" value="1"/>
</dbReference>
<dbReference type="OrthoDB" id="1919336at2759"/>
<dbReference type="Pfam" id="PF00505">
    <property type="entry name" value="HMG_box"/>
    <property type="match status" value="1"/>
</dbReference>
<dbReference type="InterPro" id="IPR016181">
    <property type="entry name" value="Acyl_CoA_acyltransferase"/>
</dbReference>
<reference evidence="7" key="1">
    <citation type="journal article" date="2023" name="Commun. Biol.">
        <title>Genome analysis of Parmales, the sister group of diatoms, reveals the evolutionary specialization of diatoms from phago-mixotrophs to photoautotrophs.</title>
        <authorList>
            <person name="Ban H."/>
            <person name="Sato S."/>
            <person name="Yoshikawa S."/>
            <person name="Yamada K."/>
            <person name="Nakamura Y."/>
            <person name="Ichinomiya M."/>
            <person name="Sato N."/>
            <person name="Blanc-Mathieu R."/>
            <person name="Endo H."/>
            <person name="Kuwata A."/>
            <person name="Ogata H."/>
        </authorList>
    </citation>
    <scope>NUCLEOTIDE SEQUENCE [LARGE SCALE GENOMIC DNA]</scope>
    <source>
        <strain evidence="7">NIES 3701</strain>
    </source>
</reference>
<name>A0A9W7EW29_9STRA</name>
<feature type="compositionally biased region" description="Low complexity" evidence="3">
    <location>
        <begin position="893"/>
        <end position="919"/>
    </location>
</feature>
<feature type="DNA-binding region" description="HMG box" evidence="2">
    <location>
        <begin position="477"/>
        <end position="547"/>
    </location>
</feature>
<evidence type="ECO:0008006" key="8">
    <source>
        <dbReference type="Google" id="ProtNLM"/>
    </source>
</evidence>
<dbReference type="SMART" id="SM00398">
    <property type="entry name" value="HMG"/>
    <property type="match status" value="1"/>
</dbReference>
<keyword evidence="7" id="KW-1185">Reference proteome</keyword>
<feature type="region of interest" description="Disordered" evidence="3">
    <location>
        <begin position="461"/>
        <end position="480"/>
    </location>
</feature>
<dbReference type="InterPro" id="IPR009071">
    <property type="entry name" value="HMG_box_dom"/>
</dbReference>
<evidence type="ECO:0000259" key="5">
    <source>
        <dbReference type="PROSITE" id="PS51782"/>
    </source>
</evidence>
<dbReference type="InterPro" id="IPR050342">
    <property type="entry name" value="HMGB"/>
</dbReference>